<dbReference type="EMBL" id="DS027051">
    <property type="protein sequence ID" value="EAW12070.1"/>
    <property type="molecule type" value="Genomic_DNA"/>
</dbReference>
<dbReference type="GeneID" id="4705465"/>
<dbReference type="VEuPathDB" id="FungiDB:ACLA_008300"/>
<dbReference type="AlphaFoldDB" id="A1CDZ3"/>
<protein>
    <recommendedName>
        <fullName evidence="2">NAD(P)-binding domain-containing protein</fullName>
    </recommendedName>
</protein>
<keyword evidence="4" id="KW-1185">Reference proteome</keyword>
<organism evidence="3 4">
    <name type="scientific">Aspergillus clavatus (strain ATCC 1007 / CBS 513.65 / DSM 816 / NCTC 3887 / NRRL 1 / QM 1276 / 107)</name>
    <dbReference type="NCBI Taxonomy" id="344612"/>
    <lineage>
        <taxon>Eukaryota</taxon>
        <taxon>Fungi</taxon>
        <taxon>Dikarya</taxon>
        <taxon>Ascomycota</taxon>
        <taxon>Pezizomycotina</taxon>
        <taxon>Eurotiomycetes</taxon>
        <taxon>Eurotiomycetidae</taxon>
        <taxon>Eurotiales</taxon>
        <taxon>Aspergillaceae</taxon>
        <taxon>Aspergillus</taxon>
        <taxon>Aspergillus subgen. Fumigati</taxon>
    </lineage>
</organism>
<dbReference type="eggNOG" id="ENOG502S3UW">
    <property type="taxonomic scope" value="Eukaryota"/>
</dbReference>
<name>A1CDZ3_ASPCL</name>
<dbReference type="SUPFAM" id="SSF51735">
    <property type="entry name" value="NAD(P)-binding Rossmann-fold domains"/>
    <property type="match status" value="1"/>
</dbReference>
<evidence type="ECO:0000256" key="1">
    <source>
        <dbReference type="ARBA" id="ARBA00038376"/>
    </source>
</evidence>
<dbReference type="PANTHER" id="PTHR43355">
    <property type="entry name" value="FLAVIN REDUCTASE (NADPH)"/>
    <property type="match status" value="1"/>
</dbReference>
<dbReference type="PROSITE" id="PS51257">
    <property type="entry name" value="PROKAR_LIPOPROTEIN"/>
    <property type="match status" value="1"/>
</dbReference>
<sequence length="253" mass="28023">MPSEKPTIAFFGATGGCVLACLVLALESGYRCTALVRNPSKLHGLLRRRGVSESIVTDKLFVVTGNVMDLEAVQRTLLYRGHPVDLIISGIGGQMRFDTFLRPTIDNPTICQDAIRTILTATRSSMNKPRLVVLSTTGISSGRRDVPLAMWPMYHWMLKVPHEDKRVMESLILEEANRPGHEKGVQDYIVVRASLLHDGGGNGLGKIKEGTEESPLVGYVISRKEVGLWLFEKTVRPYGQDNSYWGKIVTITT</sequence>
<dbReference type="GO" id="GO:0004074">
    <property type="term" value="F:biliverdin reductase [NAD(P)H] activity"/>
    <property type="evidence" value="ECO:0007669"/>
    <property type="project" value="TreeGrafter"/>
</dbReference>
<dbReference type="InterPro" id="IPR051606">
    <property type="entry name" value="Polyketide_Oxido-like"/>
</dbReference>
<dbReference type="HOGENOM" id="CLU_066707_0_0_1"/>
<evidence type="ECO:0000313" key="4">
    <source>
        <dbReference type="Proteomes" id="UP000006701"/>
    </source>
</evidence>
<evidence type="ECO:0000313" key="3">
    <source>
        <dbReference type="EMBL" id="EAW12070.1"/>
    </source>
</evidence>
<feature type="domain" description="NAD(P)-binding" evidence="2">
    <location>
        <begin position="12"/>
        <end position="230"/>
    </location>
</feature>
<dbReference type="RefSeq" id="XP_001273496.1">
    <property type="nucleotide sequence ID" value="XM_001273495.1"/>
</dbReference>
<dbReference type="OrthoDB" id="63935at2759"/>
<dbReference type="OMA" id="MLPLYHW"/>
<dbReference type="Pfam" id="PF13460">
    <property type="entry name" value="NAD_binding_10"/>
    <property type="match status" value="1"/>
</dbReference>
<dbReference type="Proteomes" id="UP000006701">
    <property type="component" value="Unassembled WGS sequence"/>
</dbReference>
<evidence type="ECO:0000259" key="2">
    <source>
        <dbReference type="Pfam" id="PF13460"/>
    </source>
</evidence>
<dbReference type="GO" id="GO:0042602">
    <property type="term" value="F:riboflavin reductase (NADPH) activity"/>
    <property type="evidence" value="ECO:0007669"/>
    <property type="project" value="TreeGrafter"/>
</dbReference>
<reference evidence="3 4" key="1">
    <citation type="journal article" date="2008" name="PLoS Genet.">
        <title>Genomic islands in the pathogenic filamentous fungus Aspergillus fumigatus.</title>
        <authorList>
            <person name="Fedorova N.D."/>
            <person name="Khaldi N."/>
            <person name="Joardar V.S."/>
            <person name="Maiti R."/>
            <person name="Amedeo P."/>
            <person name="Anderson M.J."/>
            <person name="Crabtree J."/>
            <person name="Silva J.C."/>
            <person name="Badger J.H."/>
            <person name="Albarraq A."/>
            <person name="Angiuoli S."/>
            <person name="Bussey H."/>
            <person name="Bowyer P."/>
            <person name="Cotty P.J."/>
            <person name="Dyer P.S."/>
            <person name="Egan A."/>
            <person name="Galens K."/>
            <person name="Fraser-Liggett C.M."/>
            <person name="Haas B.J."/>
            <person name="Inman J.M."/>
            <person name="Kent R."/>
            <person name="Lemieux S."/>
            <person name="Malavazi I."/>
            <person name="Orvis J."/>
            <person name="Roemer T."/>
            <person name="Ronning C.M."/>
            <person name="Sundaram J.P."/>
            <person name="Sutton G."/>
            <person name="Turner G."/>
            <person name="Venter J.C."/>
            <person name="White O.R."/>
            <person name="Whitty B.R."/>
            <person name="Youngman P."/>
            <person name="Wolfe K.H."/>
            <person name="Goldman G.H."/>
            <person name="Wortman J.R."/>
            <person name="Jiang B."/>
            <person name="Denning D.W."/>
            <person name="Nierman W.C."/>
        </authorList>
    </citation>
    <scope>NUCLEOTIDE SEQUENCE [LARGE SCALE GENOMIC DNA]</scope>
    <source>
        <strain evidence="4">ATCC 1007 / CBS 513.65 / DSM 816 / NCTC 3887 / NRRL 1</strain>
    </source>
</reference>
<comment type="similarity">
    <text evidence="1">Belongs to the avfA family.</text>
</comment>
<dbReference type="InterPro" id="IPR036291">
    <property type="entry name" value="NAD(P)-bd_dom_sf"/>
</dbReference>
<accession>A1CDZ3</accession>
<gene>
    <name evidence="3" type="ORF">ACLA_008300</name>
</gene>
<dbReference type="InterPro" id="IPR016040">
    <property type="entry name" value="NAD(P)-bd_dom"/>
</dbReference>
<proteinExistence type="inferred from homology"/>
<dbReference type="Gene3D" id="3.40.50.720">
    <property type="entry name" value="NAD(P)-binding Rossmann-like Domain"/>
    <property type="match status" value="1"/>
</dbReference>
<dbReference type="KEGG" id="act:ACLA_008300"/>
<dbReference type="PANTHER" id="PTHR43355:SF2">
    <property type="entry name" value="FLAVIN REDUCTASE (NADPH)"/>
    <property type="match status" value="1"/>
</dbReference>